<dbReference type="SUPFAM" id="SSF52540">
    <property type="entry name" value="P-loop containing nucleoside triphosphate hydrolases"/>
    <property type="match status" value="1"/>
</dbReference>
<dbReference type="NCBIfam" id="TIGR00231">
    <property type="entry name" value="small_GTP"/>
    <property type="match status" value="1"/>
</dbReference>
<keyword evidence="4" id="KW-0813">Transport</keyword>
<feature type="region of interest" description="Disordered" evidence="13">
    <location>
        <begin position="184"/>
        <end position="216"/>
    </location>
</feature>
<feature type="compositionally biased region" description="Low complexity" evidence="13">
    <location>
        <begin position="188"/>
        <end position="198"/>
    </location>
</feature>
<feature type="compositionally biased region" description="Basic and acidic residues" evidence="13">
    <location>
        <begin position="199"/>
        <end position="216"/>
    </location>
</feature>
<name>A0AAU9XLS1_9CNID</name>
<proteinExistence type="inferred from homology"/>
<dbReference type="InterPro" id="IPR005225">
    <property type="entry name" value="Small_GTP-bd"/>
</dbReference>
<evidence type="ECO:0000256" key="5">
    <source>
        <dbReference type="ARBA" id="ARBA00022741"/>
    </source>
</evidence>
<dbReference type="AlphaFoldDB" id="A0AAU9XLS1"/>
<dbReference type="SMART" id="SM00176">
    <property type="entry name" value="RAN"/>
    <property type="match status" value="1"/>
</dbReference>
<dbReference type="GO" id="GO:0005769">
    <property type="term" value="C:early endosome"/>
    <property type="evidence" value="ECO:0007669"/>
    <property type="project" value="UniProtKB-SubCell"/>
</dbReference>
<comment type="caution">
    <text evidence="14">The sequence shown here is derived from an EMBL/GenBank/DDBJ whole genome shotgun (WGS) entry which is preliminary data.</text>
</comment>
<evidence type="ECO:0000256" key="3">
    <source>
        <dbReference type="ARBA" id="ARBA00011984"/>
    </source>
</evidence>
<dbReference type="GO" id="GO:0003925">
    <property type="term" value="F:G protein activity"/>
    <property type="evidence" value="ECO:0007669"/>
    <property type="project" value="UniProtKB-EC"/>
</dbReference>
<comment type="subcellular location">
    <subcellularLocation>
        <location evidence="1">Early endosome</location>
    </subcellularLocation>
</comment>
<dbReference type="PRINTS" id="PR00449">
    <property type="entry name" value="RASTRNSFRMNG"/>
</dbReference>
<evidence type="ECO:0000256" key="7">
    <source>
        <dbReference type="ARBA" id="ARBA00022801"/>
    </source>
</evidence>
<accession>A0AAU9XLS1</accession>
<dbReference type="SMART" id="SM00174">
    <property type="entry name" value="RHO"/>
    <property type="match status" value="1"/>
</dbReference>
<dbReference type="Gene3D" id="3.40.50.300">
    <property type="entry name" value="P-loop containing nucleotide triphosphate hydrolases"/>
    <property type="match status" value="1"/>
</dbReference>
<evidence type="ECO:0000256" key="10">
    <source>
        <dbReference type="ARBA" id="ARBA00023288"/>
    </source>
</evidence>
<dbReference type="EMBL" id="CALNXJ010000051">
    <property type="protein sequence ID" value="CAH3152533.1"/>
    <property type="molecule type" value="Genomic_DNA"/>
</dbReference>
<keyword evidence="6" id="KW-0967">Endosome</keyword>
<comment type="similarity">
    <text evidence="2">Belongs to the small GTPase superfamily. Rab family.</text>
</comment>
<dbReference type="InterPro" id="IPR001806">
    <property type="entry name" value="Small_GTPase"/>
</dbReference>
<dbReference type="PROSITE" id="PS51419">
    <property type="entry name" value="RAB"/>
    <property type="match status" value="1"/>
</dbReference>
<gene>
    <name evidence="14" type="ORF">PMEA_00026719</name>
</gene>
<dbReference type="Proteomes" id="UP001159428">
    <property type="component" value="Unassembled WGS sequence"/>
</dbReference>
<organism evidence="14 15">
    <name type="scientific">Pocillopora meandrina</name>
    <dbReference type="NCBI Taxonomy" id="46732"/>
    <lineage>
        <taxon>Eukaryota</taxon>
        <taxon>Metazoa</taxon>
        <taxon>Cnidaria</taxon>
        <taxon>Anthozoa</taxon>
        <taxon>Hexacorallia</taxon>
        <taxon>Scleractinia</taxon>
        <taxon>Astrocoeniina</taxon>
        <taxon>Pocilloporidae</taxon>
        <taxon>Pocillopora</taxon>
    </lineage>
</organism>
<evidence type="ECO:0000256" key="2">
    <source>
        <dbReference type="ARBA" id="ARBA00006270"/>
    </source>
</evidence>
<keyword evidence="9" id="KW-0342">GTP-binding</keyword>
<reference evidence="14 15" key="1">
    <citation type="submission" date="2022-05" db="EMBL/GenBank/DDBJ databases">
        <authorList>
            <consortium name="Genoscope - CEA"/>
            <person name="William W."/>
        </authorList>
    </citation>
    <scope>NUCLEOTIDE SEQUENCE [LARGE SCALE GENOMIC DNA]</scope>
</reference>
<evidence type="ECO:0000256" key="6">
    <source>
        <dbReference type="ARBA" id="ARBA00022753"/>
    </source>
</evidence>
<dbReference type="CDD" id="cd01860">
    <property type="entry name" value="Rab5_related"/>
    <property type="match status" value="1"/>
</dbReference>
<sequence>MAARGTAQRPNGAVQGKICQFKLVLLGESAVGKSSLVLRFVKGQFHEYQESTIGAAFLTQTVCLDDTTVKFEIWDTAGQERYHSLAPMYYRGAQAAIVVYDITNQDTFGRAKTWVKELQRQASPNIVIALAGNKADLSSKRMVEYEDAQSYAEDNGLLFMETSAKTAMNVNDIFLAIAKKLPKSDTTAAGPAAGGRQPRGVDLREQNEPRESGCCK</sequence>
<evidence type="ECO:0000313" key="14">
    <source>
        <dbReference type="EMBL" id="CAH3152533.1"/>
    </source>
</evidence>
<dbReference type="FunFam" id="3.40.50.300:FF:000180">
    <property type="entry name" value="Member RAS oncogene family"/>
    <property type="match status" value="1"/>
</dbReference>
<keyword evidence="8" id="KW-0653">Protein transport</keyword>
<dbReference type="PROSITE" id="PS51421">
    <property type="entry name" value="RAS"/>
    <property type="match status" value="1"/>
</dbReference>
<dbReference type="Pfam" id="PF00071">
    <property type="entry name" value="Ras"/>
    <property type="match status" value="1"/>
</dbReference>
<protein>
    <recommendedName>
        <fullName evidence="3">small monomeric GTPase</fullName>
        <ecNumber evidence="3">3.6.5.2</ecNumber>
    </recommendedName>
</protein>
<dbReference type="GO" id="GO:0005525">
    <property type="term" value="F:GTP binding"/>
    <property type="evidence" value="ECO:0007669"/>
    <property type="project" value="UniProtKB-KW"/>
</dbReference>
<dbReference type="InterPro" id="IPR027417">
    <property type="entry name" value="P-loop_NTPase"/>
</dbReference>
<comment type="catalytic activity">
    <reaction evidence="12">
        <text>GTP + H2O = GDP + phosphate + H(+)</text>
        <dbReference type="Rhea" id="RHEA:19669"/>
        <dbReference type="ChEBI" id="CHEBI:15377"/>
        <dbReference type="ChEBI" id="CHEBI:15378"/>
        <dbReference type="ChEBI" id="CHEBI:37565"/>
        <dbReference type="ChEBI" id="CHEBI:43474"/>
        <dbReference type="ChEBI" id="CHEBI:58189"/>
        <dbReference type="EC" id="3.6.5.2"/>
    </reaction>
    <physiologicalReaction direction="left-to-right" evidence="12">
        <dbReference type="Rhea" id="RHEA:19670"/>
    </physiologicalReaction>
</comment>
<dbReference type="SMART" id="SM00173">
    <property type="entry name" value="RAS"/>
    <property type="match status" value="1"/>
</dbReference>
<evidence type="ECO:0000256" key="13">
    <source>
        <dbReference type="SAM" id="MobiDB-lite"/>
    </source>
</evidence>
<evidence type="ECO:0000256" key="1">
    <source>
        <dbReference type="ARBA" id="ARBA00004412"/>
    </source>
</evidence>
<keyword evidence="10" id="KW-0449">Lipoprotein</keyword>
<evidence type="ECO:0000256" key="12">
    <source>
        <dbReference type="ARBA" id="ARBA00047660"/>
    </source>
</evidence>
<keyword evidence="5" id="KW-0547">Nucleotide-binding</keyword>
<dbReference type="PANTHER" id="PTHR47978">
    <property type="match status" value="1"/>
</dbReference>
<keyword evidence="11" id="KW-0636">Prenylation</keyword>
<evidence type="ECO:0000256" key="4">
    <source>
        <dbReference type="ARBA" id="ARBA00022448"/>
    </source>
</evidence>
<evidence type="ECO:0000256" key="11">
    <source>
        <dbReference type="ARBA" id="ARBA00023289"/>
    </source>
</evidence>
<dbReference type="SMART" id="SM00175">
    <property type="entry name" value="RAB"/>
    <property type="match status" value="1"/>
</dbReference>
<keyword evidence="7" id="KW-0378">Hydrolase</keyword>
<keyword evidence="15" id="KW-1185">Reference proteome</keyword>
<evidence type="ECO:0000256" key="9">
    <source>
        <dbReference type="ARBA" id="ARBA00023134"/>
    </source>
</evidence>
<dbReference type="EC" id="3.6.5.2" evidence="3"/>
<evidence type="ECO:0000256" key="8">
    <source>
        <dbReference type="ARBA" id="ARBA00022927"/>
    </source>
</evidence>
<dbReference type="PROSITE" id="PS51420">
    <property type="entry name" value="RHO"/>
    <property type="match status" value="1"/>
</dbReference>
<evidence type="ECO:0000313" key="15">
    <source>
        <dbReference type="Proteomes" id="UP001159428"/>
    </source>
</evidence>
<dbReference type="GO" id="GO:0015031">
    <property type="term" value="P:protein transport"/>
    <property type="evidence" value="ECO:0007669"/>
    <property type="project" value="UniProtKB-KW"/>
</dbReference>